<evidence type="ECO:0000256" key="1">
    <source>
        <dbReference type="SAM" id="Phobius"/>
    </source>
</evidence>
<gene>
    <name evidence="2" type="ORF">GCM10020367_30610</name>
</gene>
<keyword evidence="3" id="KW-1185">Reference proteome</keyword>
<evidence type="ECO:0000313" key="2">
    <source>
        <dbReference type="EMBL" id="GAA3372884.1"/>
    </source>
</evidence>
<feature type="transmembrane region" description="Helical" evidence="1">
    <location>
        <begin position="275"/>
        <end position="291"/>
    </location>
</feature>
<feature type="transmembrane region" description="Helical" evidence="1">
    <location>
        <begin position="225"/>
        <end position="245"/>
    </location>
</feature>
<feature type="transmembrane region" description="Helical" evidence="1">
    <location>
        <begin position="20"/>
        <end position="38"/>
    </location>
</feature>
<comment type="caution">
    <text evidence="2">The sequence shown here is derived from an EMBL/GenBank/DDBJ whole genome shotgun (WGS) entry which is preliminary data.</text>
</comment>
<evidence type="ECO:0000313" key="3">
    <source>
        <dbReference type="Proteomes" id="UP001499990"/>
    </source>
</evidence>
<dbReference type="Pfam" id="PF07690">
    <property type="entry name" value="MFS_1"/>
    <property type="match status" value="1"/>
</dbReference>
<feature type="transmembrane region" description="Helical" evidence="1">
    <location>
        <begin position="312"/>
        <end position="334"/>
    </location>
</feature>
<name>A0ABP6SBT9_9ACTN</name>
<dbReference type="PANTHER" id="PTHR23530:SF1">
    <property type="entry name" value="PERMEASE, MAJOR FACILITATOR SUPERFAMILY-RELATED"/>
    <property type="match status" value="1"/>
</dbReference>
<organism evidence="2 3">
    <name type="scientific">Streptomyces sannanensis</name>
    <dbReference type="NCBI Taxonomy" id="285536"/>
    <lineage>
        <taxon>Bacteria</taxon>
        <taxon>Bacillati</taxon>
        <taxon>Actinomycetota</taxon>
        <taxon>Actinomycetes</taxon>
        <taxon>Kitasatosporales</taxon>
        <taxon>Streptomycetaceae</taxon>
        <taxon>Streptomyces</taxon>
    </lineage>
</organism>
<keyword evidence="1" id="KW-1133">Transmembrane helix</keyword>
<reference evidence="3" key="1">
    <citation type="journal article" date="2019" name="Int. J. Syst. Evol. Microbiol.">
        <title>The Global Catalogue of Microorganisms (GCM) 10K type strain sequencing project: providing services to taxonomists for standard genome sequencing and annotation.</title>
        <authorList>
            <consortium name="The Broad Institute Genomics Platform"/>
            <consortium name="The Broad Institute Genome Sequencing Center for Infectious Disease"/>
            <person name="Wu L."/>
            <person name="Ma J."/>
        </authorList>
    </citation>
    <scope>NUCLEOTIDE SEQUENCE [LARGE SCALE GENOMIC DNA]</scope>
    <source>
        <strain evidence="3">JCM 9651</strain>
    </source>
</reference>
<sequence>MYALLFTEHGLSAAEISSLFVIWSVTSFVLEVPFGVWADMVSKRLLLCVAPVLVGCGFALWTVLPSFPSFAAGFLLWGAGGALRSGALQALAYEELEQAGAPHAYARVMGRAQAFGTAAIALATALASPVLTLGGYGALGFASVTVCALGVVAGRALPETGGKSTSPPDAEDDAGPIALLKHGFTEVRTSRAVLGALVLASVATGVEAIDEYLPLLAKDMGAPDAVVPLLLLAVMAGMAVGQWCAEHGEDRWLGPVLAAGAVLLVVGALSGRPAGMFPIAAAFGAFEWVRVRTDALLQSRIGDRTRAMVSSLAGLGMEVVAVLVYASYALGSIWWGPGQLLALAAVPYLLIAIVLMCRPRAPRARSQHE</sequence>
<feature type="transmembrane region" description="Helical" evidence="1">
    <location>
        <begin position="45"/>
        <end position="64"/>
    </location>
</feature>
<dbReference type="EMBL" id="BAAAYL010000001">
    <property type="protein sequence ID" value="GAA3372884.1"/>
    <property type="molecule type" value="Genomic_DNA"/>
</dbReference>
<protein>
    <submittedName>
        <fullName evidence="2">MFS transporter</fullName>
    </submittedName>
</protein>
<proteinExistence type="predicted"/>
<feature type="transmembrane region" description="Helical" evidence="1">
    <location>
        <begin position="138"/>
        <end position="157"/>
    </location>
</feature>
<feature type="transmembrane region" description="Helical" evidence="1">
    <location>
        <begin position="340"/>
        <end position="357"/>
    </location>
</feature>
<keyword evidence="1" id="KW-0472">Membrane</keyword>
<accession>A0ABP6SBT9</accession>
<dbReference type="InterPro" id="IPR011701">
    <property type="entry name" value="MFS"/>
</dbReference>
<dbReference type="InterPro" id="IPR053160">
    <property type="entry name" value="MFS_DHA3_Transporter"/>
</dbReference>
<dbReference type="InterPro" id="IPR036259">
    <property type="entry name" value="MFS_trans_sf"/>
</dbReference>
<dbReference type="Gene3D" id="1.20.1250.20">
    <property type="entry name" value="MFS general substrate transporter like domains"/>
    <property type="match status" value="1"/>
</dbReference>
<dbReference type="Proteomes" id="UP001499990">
    <property type="component" value="Unassembled WGS sequence"/>
</dbReference>
<dbReference type="SUPFAM" id="SSF103473">
    <property type="entry name" value="MFS general substrate transporter"/>
    <property type="match status" value="1"/>
</dbReference>
<keyword evidence="1" id="KW-0812">Transmembrane</keyword>
<dbReference type="PANTHER" id="PTHR23530">
    <property type="entry name" value="TRANSPORT PROTEIN-RELATED"/>
    <property type="match status" value="1"/>
</dbReference>